<dbReference type="AlphaFoldDB" id="A0A1G5DPM4"/>
<organism evidence="1 2">
    <name type="scientific">Paracoccus tibetensis</name>
    <dbReference type="NCBI Taxonomy" id="336292"/>
    <lineage>
        <taxon>Bacteria</taxon>
        <taxon>Pseudomonadati</taxon>
        <taxon>Pseudomonadota</taxon>
        <taxon>Alphaproteobacteria</taxon>
        <taxon>Rhodobacterales</taxon>
        <taxon>Paracoccaceae</taxon>
        <taxon>Paracoccus</taxon>
    </lineage>
</organism>
<reference evidence="1 2" key="1">
    <citation type="submission" date="2016-10" db="EMBL/GenBank/DDBJ databases">
        <authorList>
            <person name="de Groot N.N."/>
        </authorList>
    </citation>
    <scope>NUCLEOTIDE SEQUENCE [LARGE SCALE GENOMIC DNA]</scope>
    <source>
        <strain evidence="1 2">CGMCC 1.8925</strain>
    </source>
</reference>
<evidence type="ECO:0000313" key="2">
    <source>
        <dbReference type="Proteomes" id="UP000199502"/>
    </source>
</evidence>
<dbReference type="Proteomes" id="UP000199502">
    <property type="component" value="Unassembled WGS sequence"/>
</dbReference>
<protein>
    <submittedName>
        <fullName evidence="1">Uncharacterized protein</fullName>
    </submittedName>
</protein>
<accession>A0A1G5DPM4</accession>
<sequence>MGRLHHQDEVLIRTQASLELAPSMVFQCHAEVSCSQFSHNRIRGMSFKGAEACRGEDEIGTMHPEKVLGER</sequence>
<evidence type="ECO:0000313" key="1">
    <source>
        <dbReference type="EMBL" id="SCY16527.1"/>
    </source>
</evidence>
<proteinExistence type="predicted"/>
<gene>
    <name evidence="1" type="ORF">SAMN05660710_00889</name>
</gene>
<name>A0A1G5DPM4_9RHOB</name>
<keyword evidence="2" id="KW-1185">Reference proteome</keyword>
<dbReference type="EMBL" id="FMVT01000002">
    <property type="protein sequence ID" value="SCY16527.1"/>
    <property type="molecule type" value="Genomic_DNA"/>
</dbReference>